<gene>
    <name evidence="6" type="ORF">SAMN05216571_104223</name>
</gene>
<feature type="coiled-coil region" evidence="4">
    <location>
        <begin position="7"/>
        <end position="65"/>
    </location>
</feature>
<comment type="function">
    <text evidence="1">Required for the efficient initiation of filament assembly.</text>
</comment>
<evidence type="ECO:0000256" key="4">
    <source>
        <dbReference type="SAM" id="Coils"/>
    </source>
</evidence>
<dbReference type="Gene3D" id="1.20.58.300">
    <property type="entry name" value="FlgN-like"/>
    <property type="match status" value="1"/>
</dbReference>
<proteinExistence type="inferred from homology"/>
<keyword evidence="6" id="KW-0966">Cell projection</keyword>
<evidence type="ECO:0000256" key="2">
    <source>
        <dbReference type="ARBA" id="ARBA00007703"/>
    </source>
</evidence>
<protein>
    <submittedName>
        <fullName evidence="6">Flagella synthesis protein FlgN</fullName>
    </submittedName>
</protein>
<keyword evidence="6" id="KW-0969">Cilium</keyword>
<dbReference type="Proteomes" id="UP000198641">
    <property type="component" value="Unassembled WGS sequence"/>
</dbReference>
<dbReference type="GO" id="GO:0044780">
    <property type="term" value="P:bacterial-type flagellum assembly"/>
    <property type="evidence" value="ECO:0007669"/>
    <property type="project" value="InterPro"/>
</dbReference>
<dbReference type="AlphaFoldDB" id="A0A1G7RGN7"/>
<keyword evidence="3" id="KW-1005">Bacterial flagellum biogenesis</keyword>
<reference evidence="6 7" key="1">
    <citation type="submission" date="2016-10" db="EMBL/GenBank/DDBJ databases">
        <authorList>
            <person name="de Groot N.N."/>
        </authorList>
    </citation>
    <scope>NUCLEOTIDE SEQUENCE [LARGE SCALE GENOMIC DNA]</scope>
    <source>
        <strain evidence="6 7">BH539</strain>
    </source>
</reference>
<dbReference type="OrthoDB" id="6238586at2"/>
<sequence length="149" mass="16620">MSLRESLERQRQRIASLEALLNDERQALFEGRVDGELLNRIAADKQEMLNQVERFETQRSQAQQRLGYGAGLEGAARAASDAGCLPVWQALLEDAQRTARLNAINGGMIRQRLEQNQRMLNALREAAGNSLYGPNGQSEPRRSLVSSRA</sequence>
<name>A0A1G7RGN7_9GAMM</name>
<dbReference type="SUPFAM" id="SSF140566">
    <property type="entry name" value="FlgN-like"/>
    <property type="match status" value="1"/>
</dbReference>
<dbReference type="InterPro" id="IPR036679">
    <property type="entry name" value="FlgN-like_sf"/>
</dbReference>
<dbReference type="RefSeq" id="WP_092524862.1">
    <property type="nucleotide sequence ID" value="NZ_FNCI01000004.1"/>
</dbReference>
<dbReference type="EMBL" id="FNCI01000004">
    <property type="protein sequence ID" value="SDG09220.1"/>
    <property type="molecule type" value="Genomic_DNA"/>
</dbReference>
<dbReference type="Pfam" id="PF05130">
    <property type="entry name" value="FlgN"/>
    <property type="match status" value="1"/>
</dbReference>
<organism evidence="6 7">
    <name type="scientific">Onishia taeanensis</name>
    <dbReference type="NCBI Taxonomy" id="284577"/>
    <lineage>
        <taxon>Bacteria</taxon>
        <taxon>Pseudomonadati</taxon>
        <taxon>Pseudomonadota</taxon>
        <taxon>Gammaproteobacteria</taxon>
        <taxon>Oceanospirillales</taxon>
        <taxon>Halomonadaceae</taxon>
        <taxon>Onishia</taxon>
    </lineage>
</organism>
<feature type="region of interest" description="Disordered" evidence="5">
    <location>
        <begin position="128"/>
        <end position="149"/>
    </location>
</feature>
<keyword evidence="7" id="KW-1185">Reference proteome</keyword>
<evidence type="ECO:0000256" key="5">
    <source>
        <dbReference type="SAM" id="MobiDB-lite"/>
    </source>
</evidence>
<comment type="similarity">
    <text evidence="2">Belongs to the FlgN family.</text>
</comment>
<accession>A0A1G7RGN7</accession>
<dbReference type="STRING" id="284577.SAMN05216571_104223"/>
<dbReference type="InterPro" id="IPR007809">
    <property type="entry name" value="FlgN-like"/>
</dbReference>
<keyword evidence="6" id="KW-0282">Flagellum</keyword>
<evidence type="ECO:0000313" key="7">
    <source>
        <dbReference type="Proteomes" id="UP000198641"/>
    </source>
</evidence>
<evidence type="ECO:0000313" key="6">
    <source>
        <dbReference type="EMBL" id="SDG09220.1"/>
    </source>
</evidence>
<evidence type="ECO:0000256" key="3">
    <source>
        <dbReference type="ARBA" id="ARBA00022795"/>
    </source>
</evidence>
<evidence type="ECO:0000256" key="1">
    <source>
        <dbReference type="ARBA" id="ARBA00002397"/>
    </source>
</evidence>
<keyword evidence="4" id="KW-0175">Coiled coil</keyword>